<feature type="region of interest" description="Disordered" evidence="1">
    <location>
        <begin position="1"/>
        <end position="67"/>
    </location>
</feature>
<proteinExistence type="predicted"/>
<feature type="region of interest" description="Disordered" evidence="1">
    <location>
        <begin position="160"/>
        <end position="186"/>
    </location>
</feature>
<evidence type="ECO:0000256" key="1">
    <source>
        <dbReference type="SAM" id="MobiDB-lite"/>
    </source>
</evidence>
<comment type="caution">
    <text evidence="2">The sequence shown here is derived from an EMBL/GenBank/DDBJ whole genome shotgun (WGS) entry which is preliminary data.</text>
</comment>
<sequence>MSTDDRKETPSTTEATDQPATDPTGTVRVHPDDDPADPAARRFIRTIDGGWSSLTHPPGSAPAAVPSDAVRGWPRQPLADLALRLGHPDGRIRSRGRVAEARAGSAAVARVQHQPHHRPTRTPPSTPSFWEAAKVYCRALRTMSDLMDYWYEQYQAATASRPGPHQGQAEDESLHHVTHRTARRST</sequence>
<feature type="compositionally biased region" description="Basic residues" evidence="1">
    <location>
        <begin position="176"/>
        <end position="186"/>
    </location>
</feature>
<dbReference type="EMBL" id="BAAAHC010000008">
    <property type="protein sequence ID" value="GAA0517122.1"/>
    <property type="molecule type" value="Genomic_DNA"/>
</dbReference>
<protein>
    <submittedName>
        <fullName evidence="2">Uncharacterized protein</fullName>
    </submittedName>
</protein>
<accession>A0ABN1CDQ4</accession>
<dbReference type="RefSeq" id="WP_346072768.1">
    <property type="nucleotide sequence ID" value="NZ_BAAAHC010000008.1"/>
</dbReference>
<evidence type="ECO:0000313" key="2">
    <source>
        <dbReference type="EMBL" id="GAA0517122.1"/>
    </source>
</evidence>
<gene>
    <name evidence="2" type="ORF">GCM10009545_18980</name>
</gene>
<feature type="compositionally biased region" description="Polar residues" evidence="1">
    <location>
        <begin position="10"/>
        <end position="24"/>
    </location>
</feature>
<keyword evidence="3" id="KW-1185">Reference proteome</keyword>
<organism evidence="2 3">
    <name type="scientific">Saccharopolyspora thermophila</name>
    <dbReference type="NCBI Taxonomy" id="89367"/>
    <lineage>
        <taxon>Bacteria</taxon>
        <taxon>Bacillati</taxon>
        <taxon>Actinomycetota</taxon>
        <taxon>Actinomycetes</taxon>
        <taxon>Pseudonocardiales</taxon>
        <taxon>Pseudonocardiaceae</taxon>
        <taxon>Saccharopolyspora</taxon>
    </lineage>
</organism>
<evidence type="ECO:0000313" key="3">
    <source>
        <dbReference type="Proteomes" id="UP001500220"/>
    </source>
</evidence>
<dbReference type="Proteomes" id="UP001500220">
    <property type="component" value="Unassembled WGS sequence"/>
</dbReference>
<reference evidence="2 3" key="1">
    <citation type="journal article" date="2019" name="Int. J. Syst. Evol. Microbiol.">
        <title>The Global Catalogue of Microorganisms (GCM) 10K type strain sequencing project: providing services to taxonomists for standard genome sequencing and annotation.</title>
        <authorList>
            <consortium name="The Broad Institute Genomics Platform"/>
            <consortium name="The Broad Institute Genome Sequencing Center for Infectious Disease"/>
            <person name="Wu L."/>
            <person name="Ma J."/>
        </authorList>
    </citation>
    <scope>NUCLEOTIDE SEQUENCE [LARGE SCALE GENOMIC DNA]</scope>
    <source>
        <strain evidence="2 3">JCM 10664</strain>
    </source>
</reference>
<name>A0ABN1CDQ4_9PSEU</name>